<keyword evidence="5" id="KW-1185">Reference proteome</keyword>
<accession>A0A518N3I0</accession>
<dbReference type="AlphaFoldDB" id="A0A518N3I0"/>
<dbReference type="Gene3D" id="2.60.120.620">
    <property type="entry name" value="q2cbj1_9rhob like domain"/>
    <property type="match status" value="1"/>
</dbReference>
<feature type="repeat" description="TPR" evidence="3">
    <location>
        <begin position="91"/>
        <end position="124"/>
    </location>
</feature>
<dbReference type="Proteomes" id="UP000316584">
    <property type="component" value="Chromosome"/>
</dbReference>
<proteinExistence type="predicted"/>
<dbReference type="KEGG" id="lug:FPZ22_05865"/>
<keyword evidence="2 3" id="KW-0802">TPR repeat</keyword>
<reference evidence="4 5" key="1">
    <citation type="submission" date="2019-07" db="EMBL/GenBank/DDBJ databases">
        <title>Full genome sequence of Luteimonas sp. Gr-4.</title>
        <authorList>
            <person name="Im W.-T."/>
        </authorList>
    </citation>
    <scope>NUCLEOTIDE SEQUENCE [LARGE SCALE GENOMIC DNA]</scope>
    <source>
        <strain evidence="4 5">Gr-4</strain>
    </source>
</reference>
<dbReference type="InterPro" id="IPR051012">
    <property type="entry name" value="CellSynth/LPSAsmb/PSIAsmb"/>
</dbReference>
<name>A0A518N3I0_9GAMM</name>
<dbReference type="SUPFAM" id="SSF48452">
    <property type="entry name" value="TPR-like"/>
    <property type="match status" value="3"/>
</dbReference>
<dbReference type="PANTHER" id="PTHR45586:SF1">
    <property type="entry name" value="LIPOPOLYSACCHARIDE ASSEMBLY PROTEIN B"/>
    <property type="match status" value="1"/>
</dbReference>
<dbReference type="InterPro" id="IPR019734">
    <property type="entry name" value="TPR_rpt"/>
</dbReference>
<organism evidence="4 5">
    <name type="scientific">Luteimonas granuli</name>
    <dbReference type="NCBI Taxonomy" id="1176533"/>
    <lineage>
        <taxon>Bacteria</taxon>
        <taxon>Pseudomonadati</taxon>
        <taxon>Pseudomonadota</taxon>
        <taxon>Gammaproteobacteria</taxon>
        <taxon>Lysobacterales</taxon>
        <taxon>Lysobacteraceae</taxon>
        <taxon>Luteimonas</taxon>
    </lineage>
</organism>
<evidence type="ECO:0000313" key="4">
    <source>
        <dbReference type="EMBL" id="QDW66480.1"/>
    </source>
</evidence>
<dbReference type="RefSeq" id="WP_144891268.1">
    <property type="nucleotide sequence ID" value="NZ_CP042218.1"/>
</dbReference>
<gene>
    <name evidence="4" type="ORF">FPZ22_05865</name>
</gene>
<dbReference type="PROSITE" id="PS50005">
    <property type="entry name" value="TPR"/>
    <property type="match status" value="2"/>
</dbReference>
<protein>
    <submittedName>
        <fullName evidence="4">Tetratricopeptide repeat protein</fullName>
    </submittedName>
</protein>
<dbReference type="EMBL" id="CP042218">
    <property type="protein sequence ID" value="QDW66480.1"/>
    <property type="molecule type" value="Genomic_DNA"/>
</dbReference>
<dbReference type="Gene3D" id="1.25.40.10">
    <property type="entry name" value="Tetratricopeptide repeat domain"/>
    <property type="match status" value="2"/>
</dbReference>
<dbReference type="PANTHER" id="PTHR45586">
    <property type="entry name" value="TPR REPEAT-CONTAINING PROTEIN PA4667"/>
    <property type="match status" value="1"/>
</dbReference>
<keyword evidence="1" id="KW-0677">Repeat</keyword>
<dbReference type="InterPro" id="IPR012668">
    <property type="entry name" value="CHP02466"/>
</dbReference>
<evidence type="ECO:0000256" key="3">
    <source>
        <dbReference type="PROSITE-ProRule" id="PRU00339"/>
    </source>
</evidence>
<dbReference type="Pfam" id="PF13181">
    <property type="entry name" value="TPR_8"/>
    <property type="match status" value="1"/>
</dbReference>
<feature type="repeat" description="TPR" evidence="3">
    <location>
        <begin position="57"/>
        <end position="90"/>
    </location>
</feature>
<evidence type="ECO:0000313" key="5">
    <source>
        <dbReference type="Proteomes" id="UP000316584"/>
    </source>
</evidence>
<dbReference type="SMART" id="SM00028">
    <property type="entry name" value="TPR"/>
    <property type="match status" value="4"/>
</dbReference>
<dbReference type="OrthoDB" id="549777at2"/>
<sequence>MCLADAGDAAGAHVAFGRAAALAPGNEVIALNHATWLGRSGRPEEALRVLRGCSATVRTALHAGSLHLRLGRPREARVEFERALALGPATAQAWHGLGSALQALDELEAAEEALQRATSLAPDEAPAWVNRGAVLRRLGRLQAARDCLLRAQALGRDTPEVRNALLGLLQDQGRPAQALAAARALVAQYPGFVGGHESLAHLLWEHGDALAPGEDPLAPLCAAAGVQRANLPLQLACVRALLEAGRSAEALEWLQPLRKASPGQPALDWLAADALDRLDRDGEAGVLYARVAAQLGDLRVDFLNAHARHAFRAGKPDLARACAERATRRDPGNQEAWSLLGTAWRLAGDPREDWLFGYDRLVGEIAVEPPPGHDDLPGFLQALDATLAGLHLASREPRAQSVRGGTQTPGRLFGRDDPVVSAAAGALRAAVEAWLAGLPADPGHPFLARRQRGVRFVGSWSVRLRSAGHHADHIHDEGWLSSAFYVALPRSVQRSADDAAGGPGWLRLGQPMASLGLDLGPRRLVQPRPGTLVVFPSYLWHGTLPFDDPEPRVTVAFDMQPAP</sequence>
<dbReference type="InterPro" id="IPR011990">
    <property type="entry name" value="TPR-like_helical_dom_sf"/>
</dbReference>
<evidence type="ECO:0000256" key="2">
    <source>
        <dbReference type="ARBA" id="ARBA00022803"/>
    </source>
</evidence>
<dbReference type="Pfam" id="PF13759">
    <property type="entry name" value="2OG-FeII_Oxy_5"/>
    <property type="match status" value="1"/>
</dbReference>
<dbReference type="Pfam" id="PF13432">
    <property type="entry name" value="TPR_16"/>
    <property type="match status" value="2"/>
</dbReference>
<evidence type="ECO:0000256" key="1">
    <source>
        <dbReference type="ARBA" id="ARBA00022737"/>
    </source>
</evidence>